<reference evidence="1 2" key="1">
    <citation type="submission" date="2014-08" db="EMBL/GenBank/DDBJ databases">
        <title>Genomic and Phenotypic Diversity of Colwellia psychrerythraea strains from Disparate Marine Basins.</title>
        <authorList>
            <person name="Techtmann S.M."/>
            <person name="Stelling S.C."/>
            <person name="Utturkar S.M."/>
            <person name="Alshibli N."/>
            <person name="Harris A."/>
            <person name="Brown S.D."/>
            <person name="Hazen T.C."/>
        </authorList>
    </citation>
    <scope>NUCLEOTIDE SEQUENCE [LARGE SCALE GENOMIC DNA]</scope>
    <source>
        <strain evidence="1 2">GAB14E</strain>
    </source>
</reference>
<protein>
    <submittedName>
        <fullName evidence="1">ABC transporter substrate binding protein</fullName>
    </submittedName>
</protein>
<proteinExistence type="predicted"/>
<dbReference type="InterPro" id="IPR007487">
    <property type="entry name" value="ABC_transpt-TYRBP-like"/>
</dbReference>
<dbReference type="PANTHER" id="PTHR35271:SF1">
    <property type="entry name" value="ABC TRANSPORTER, SUBSTRATE-BINDING LIPOPROTEIN"/>
    <property type="match status" value="1"/>
</dbReference>
<dbReference type="PANTHER" id="PTHR35271">
    <property type="entry name" value="ABC TRANSPORTER, SUBSTRATE-BINDING LIPOPROTEIN-RELATED"/>
    <property type="match status" value="1"/>
</dbReference>
<dbReference type="Proteomes" id="UP000029868">
    <property type="component" value="Unassembled WGS sequence"/>
</dbReference>
<dbReference type="CDD" id="cd06325">
    <property type="entry name" value="PBP1_ABC_unchar_transporter"/>
    <property type="match status" value="1"/>
</dbReference>
<evidence type="ECO:0000313" key="2">
    <source>
        <dbReference type="Proteomes" id="UP000029868"/>
    </source>
</evidence>
<organism evidence="1 2">
    <name type="scientific">Colwellia psychrerythraea</name>
    <name type="common">Vibrio psychroerythus</name>
    <dbReference type="NCBI Taxonomy" id="28229"/>
    <lineage>
        <taxon>Bacteria</taxon>
        <taxon>Pseudomonadati</taxon>
        <taxon>Pseudomonadota</taxon>
        <taxon>Gammaproteobacteria</taxon>
        <taxon>Alteromonadales</taxon>
        <taxon>Colwelliaceae</taxon>
        <taxon>Colwellia</taxon>
    </lineage>
</organism>
<gene>
    <name evidence="1" type="ORF">GAB14E_0646</name>
</gene>
<dbReference type="AlphaFoldDB" id="A0A099KM23"/>
<dbReference type="SUPFAM" id="SSF53822">
    <property type="entry name" value="Periplasmic binding protein-like I"/>
    <property type="match status" value="1"/>
</dbReference>
<dbReference type="Pfam" id="PF04392">
    <property type="entry name" value="ABC_sub_bind"/>
    <property type="match status" value="1"/>
</dbReference>
<dbReference type="InterPro" id="IPR028082">
    <property type="entry name" value="Peripla_BP_I"/>
</dbReference>
<dbReference type="PATRIC" id="fig|28229.3.peg.3311"/>
<sequence>MVGNTMKSHIGITFFVFFSFIYMLFCPKVLATEYTIGLATWSGYPQCVQGFKDALASRGLVEGKQLTFIQGEIGADKVLQRKVANNLKRQNIDLVFSLTTPGTTIIKEVISTNTPIVFSIVTYPADSGLIESFEYSGNNLVGTSNYVPLFHSIDLLLSVLPTTKSVAIFHRKGEPNSKIQTANLYRYFKKKGIKVTDVSVENIKELKMKATTLVNKVDVFITTTDTLIQGGGELALIELSLTHKIPILSANKRGIEQGATFGVVADFYQLGSMAGEMAAHILLNEALPESIESKLQQPPTYLFNKNSMNKLGINVPEHLPFEIQWTR</sequence>
<name>A0A099KM23_COLPS</name>
<dbReference type="OrthoDB" id="5868555at2"/>
<accession>A0A099KM23</accession>
<comment type="caution">
    <text evidence="1">The sequence shown here is derived from an EMBL/GenBank/DDBJ whole genome shotgun (WGS) entry which is preliminary data.</text>
</comment>
<evidence type="ECO:0000313" key="1">
    <source>
        <dbReference type="EMBL" id="KGJ90982.1"/>
    </source>
</evidence>
<dbReference type="EMBL" id="JQEC01000044">
    <property type="protein sequence ID" value="KGJ90982.1"/>
    <property type="molecule type" value="Genomic_DNA"/>
</dbReference>
<dbReference type="Gene3D" id="3.40.50.2300">
    <property type="match status" value="2"/>
</dbReference>